<dbReference type="RefSeq" id="WP_011210548.1">
    <property type="nucleotide sequence ID" value="NC_006361.1"/>
</dbReference>
<dbReference type="AlphaFoldDB" id="Q5YSH8"/>
<organism evidence="1 2">
    <name type="scientific">Nocardia farcinica (strain IFM 10152)</name>
    <dbReference type="NCBI Taxonomy" id="247156"/>
    <lineage>
        <taxon>Bacteria</taxon>
        <taxon>Bacillati</taxon>
        <taxon>Actinomycetota</taxon>
        <taxon>Actinomycetes</taxon>
        <taxon>Mycobacteriales</taxon>
        <taxon>Nocardiaceae</taxon>
        <taxon>Nocardia</taxon>
    </lineage>
</organism>
<sequence>MYMLLTWAPPVAVAALVVALYNTYLKRREEAIQGWLFTTSRAPWIDDGRWKTVSVKIRVIGAVAAYEVETHVWNTTKRMQPSRDPIPKMTCETDPIELQFEFDAKLPAEQAPWVGVTWTDPTGWIVKDEGARVNVKTDEYQRWVWHKTRWLKPFQRPTGEWRTVETLRPRKHFRIPKPDRRGQLPVAE</sequence>
<dbReference type="Proteomes" id="UP000006820">
    <property type="component" value="Chromosome"/>
</dbReference>
<protein>
    <submittedName>
        <fullName evidence="1">Uncharacterized protein</fullName>
    </submittedName>
</protein>
<keyword evidence="2" id="KW-1185">Reference proteome</keyword>
<reference evidence="1 2" key="1">
    <citation type="journal article" date="2004" name="Proc. Natl. Acad. Sci. U.S.A.">
        <title>The complete genomic sequence of Nocardia farcinica IFM 10152.</title>
        <authorList>
            <person name="Ishikawa J."/>
            <person name="Yamashita A."/>
            <person name="Mikami Y."/>
            <person name="Hoshino Y."/>
            <person name="Kurita H."/>
            <person name="Hotta K."/>
            <person name="Shiba T."/>
            <person name="Hattori M."/>
        </authorList>
    </citation>
    <scope>NUCLEOTIDE SEQUENCE [LARGE SCALE GENOMIC DNA]</scope>
    <source>
        <strain evidence="1 2">IFM 10152</strain>
    </source>
</reference>
<dbReference type="STRING" id="247156.NFA_40150"/>
<accession>Q5YSH8</accession>
<dbReference type="HOGENOM" id="CLU_1439699_0_0_11"/>
<name>Q5YSH8_NOCFA</name>
<dbReference type="OrthoDB" id="9981989at2"/>
<dbReference type="GeneID" id="61134674"/>
<dbReference type="EMBL" id="AP006618">
    <property type="protein sequence ID" value="BAD58863.1"/>
    <property type="molecule type" value="Genomic_DNA"/>
</dbReference>
<dbReference type="KEGG" id="nfa:NFA_40150"/>
<evidence type="ECO:0000313" key="2">
    <source>
        <dbReference type="Proteomes" id="UP000006820"/>
    </source>
</evidence>
<evidence type="ECO:0000313" key="1">
    <source>
        <dbReference type="EMBL" id="BAD58863.1"/>
    </source>
</evidence>
<proteinExistence type="predicted"/>
<gene>
    <name evidence="1" type="ordered locus">NFA_40150</name>
</gene>